<dbReference type="EMBL" id="ML210193">
    <property type="protein sequence ID" value="TFK24883.1"/>
    <property type="molecule type" value="Genomic_DNA"/>
</dbReference>
<proteinExistence type="predicted"/>
<name>A0A5C3KYF5_COPMA</name>
<feature type="compositionally biased region" description="Low complexity" evidence="1">
    <location>
        <begin position="91"/>
        <end position="102"/>
    </location>
</feature>
<evidence type="ECO:0000313" key="3">
    <source>
        <dbReference type="Proteomes" id="UP000307440"/>
    </source>
</evidence>
<keyword evidence="3" id="KW-1185">Reference proteome</keyword>
<evidence type="ECO:0000256" key="1">
    <source>
        <dbReference type="SAM" id="MobiDB-lite"/>
    </source>
</evidence>
<reference evidence="2 3" key="1">
    <citation type="journal article" date="2019" name="Nat. Ecol. Evol.">
        <title>Megaphylogeny resolves global patterns of mushroom evolution.</title>
        <authorList>
            <person name="Varga T."/>
            <person name="Krizsan K."/>
            <person name="Foldi C."/>
            <person name="Dima B."/>
            <person name="Sanchez-Garcia M."/>
            <person name="Sanchez-Ramirez S."/>
            <person name="Szollosi G.J."/>
            <person name="Szarkandi J.G."/>
            <person name="Papp V."/>
            <person name="Albert L."/>
            <person name="Andreopoulos W."/>
            <person name="Angelini C."/>
            <person name="Antonin V."/>
            <person name="Barry K.W."/>
            <person name="Bougher N.L."/>
            <person name="Buchanan P."/>
            <person name="Buyck B."/>
            <person name="Bense V."/>
            <person name="Catcheside P."/>
            <person name="Chovatia M."/>
            <person name="Cooper J."/>
            <person name="Damon W."/>
            <person name="Desjardin D."/>
            <person name="Finy P."/>
            <person name="Geml J."/>
            <person name="Haridas S."/>
            <person name="Hughes K."/>
            <person name="Justo A."/>
            <person name="Karasinski D."/>
            <person name="Kautmanova I."/>
            <person name="Kiss B."/>
            <person name="Kocsube S."/>
            <person name="Kotiranta H."/>
            <person name="LaButti K.M."/>
            <person name="Lechner B.E."/>
            <person name="Liimatainen K."/>
            <person name="Lipzen A."/>
            <person name="Lukacs Z."/>
            <person name="Mihaltcheva S."/>
            <person name="Morgado L.N."/>
            <person name="Niskanen T."/>
            <person name="Noordeloos M.E."/>
            <person name="Ohm R.A."/>
            <person name="Ortiz-Santana B."/>
            <person name="Ovrebo C."/>
            <person name="Racz N."/>
            <person name="Riley R."/>
            <person name="Savchenko A."/>
            <person name="Shiryaev A."/>
            <person name="Soop K."/>
            <person name="Spirin V."/>
            <person name="Szebenyi C."/>
            <person name="Tomsovsky M."/>
            <person name="Tulloss R.E."/>
            <person name="Uehling J."/>
            <person name="Grigoriev I.V."/>
            <person name="Vagvolgyi C."/>
            <person name="Papp T."/>
            <person name="Martin F.M."/>
            <person name="Miettinen O."/>
            <person name="Hibbett D.S."/>
            <person name="Nagy L.G."/>
        </authorList>
    </citation>
    <scope>NUCLEOTIDE SEQUENCE [LARGE SCALE GENOMIC DNA]</scope>
    <source>
        <strain evidence="2 3">CBS 121175</strain>
    </source>
</reference>
<gene>
    <name evidence="2" type="ORF">FA15DRAFT_618808</name>
</gene>
<protein>
    <submittedName>
        <fullName evidence="2">Uncharacterized protein</fullName>
    </submittedName>
</protein>
<organism evidence="2 3">
    <name type="scientific">Coprinopsis marcescibilis</name>
    <name type="common">Agaric fungus</name>
    <name type="synonym">Psathyrella marcescibilis</name>
    <dbReference type="NCBI Taxonomy" id="230819"/>
    <lineage>
        <taxon>Eukaryota</taxon>
        <taxon>Fungi</taxon>
        <taxon>Dikarya</taxon>
        <taxon>Basidiomycota</taxon>
        <taxon>Agaricomycotina</taxon>
        <taxon>Agaricomycetes</taxon>
        <taxon>Agaricomycetidae</taxon>
        <taxon>Agaricales</taxon>
        <taxon>Agaricineae</taxon>
        <taxon>Psathyrellaceae</taxon>
        <taxon>Coprinopsis</taxon>
    </lineage>
</organism>
<dbReference type="OrthoDB" id="3042548at2759"/>
<evidence type="ECO:0000313" key="2">
    <source>
        <dbReference type="EMBL" id="TFK24883.1"/>
    </source>
</evidence>
<feature type="compositionally biased region" description="Basic residues" evidence="1">
    <location>
        <begin position="119"/>
        <end position="132"/>
    </location>
</feature>
<feature type="region of interest" description="Disordered" evidence="1">
    <location>
        <begin position="73"/>
        <end position="173"/>
    </location>
</feature>
<sequence>MSLVSVPAPPMIPVLDERLVSPGDATRDHKFKIESYNDLLEDIYHRELELSKLKAGLIDMRAIIVEEAQTLDNNGTPIVPGPATELGGVPSESTDAAASESDGGISSDNSLTEKGPKGAMKKRRGSKGKFKCKGREKVRISGEEMGQNWDYNVRSSRRTHLRRASDASESDLE</sequence>
<dbReference type="AlphaFoldDB" id="A0A5C3KYF5"/>
<dbReference type="Proteomes" id="UP000307440">
    <property type="component" value="Unassembled WGS sequence"/>
</dbReference>
<feature type="compositionally biased region" description="Basic and acidic residues" evidence="1">
    <location>
        <begin position="133"/>
        <end position="142"/>
    </location>
</feature>
<accession>A0A5C3KYF5</accession>